<feature type="repeat" description="ANK" evidence="1">
    <location>
        <begin position="1"/>
        <end position="26"/>
    </location>
</feature>
<dbReference type="AlphaFoldDB" id="A0AA35RYV8"/>
<protein>
    <submittedName>
        <fullName evidence="2">Ankyrin repeat domain-containing protein 50</fullName>
    </submittedName>
</protein>
<accession>A0AA35RYV8</accession>
<dbReference type="InterPro" id="IPR036770">
    <property type="entry name" value="Ankyrin_rpt-contain_sf"/>
</dbReference>
<organism evidence="2 3">
    <name type="scientific">Geodia barretti</name>
    <name type="common">Barrett's horny sponge</name>
    <dbReference type="NCBI Taxonomy" id="519541"/>
    <lineage>
        <taxon>Eukaryota</taxon>
        <taxon>Metazoa</taxon>
        <taxon>Porifera</taxon>
        <taxon>Demospongiae</taxon>
        <taxon>Heteroscleromorpha</taxon>
        <taxon>Tetractinellida</taxon>
        <taxon>Astrophorina</taxon>
        <taxon>Geodiidae</taxon>
        <taxon>Geodia</taxon>
    </lineage>
</organism>
<reference evidence="2" key="1">
    <citation type="submission" date="2023-03" db="EMBL/GenBank/DDBJ databases">
        <authorList>
            <person name="Steffen K."/>
            <person name="Cardenas P."/>
        </authorList>
    </citation>
    <scope>NUCLEOTIDE SEQUENCE</scope>
</reference>
<evidence type="ECO:0000313" key="2">
    <source>
        <dbReference type="EMBL" id="CAI8019096.1"/>
    </source>
</evidence>
<evidence type="ECO:0000256" key="1">
    <source>
        <dbReference type="PROSITE-ProRule" id="PRU00023"/>
    </source>
</evidence>
<name>A0AA35RYV8_GEOBA</name>
<dbReference type="PROSITE" id="PS50088">
    <property type="entry name" value="ANK_REPEAT"/>
    <property type="match status" value="1"/>
</dbReference>
<proteinExistence type="predicted"/>
<dbReference type="EMBL" id="CASHTH010001725">
    <property type="protein sequence ID" value="CAI8019096.1"/>
    <property type="molecule type" value="Genomic_DNA"/>
</dbReference>
<dbReference type="Proteomes" id="UP001174909">
    <property type="component" value="Unassembled WGS sequence"/>
</dbReference>
<dbReference type="SUPFAM" id="SSF48403">
    <property type="entry name" value="Ankyrin repeat"/>
    <property type="match status" value="1"/>
</dbReference>
<comment type="caution">
    <text evidence="2">The sequence shown here is derived from an EMBL/GenBank/DDBJ whole genome shotgun (WGS) entry which is preliminary data.</text>
</comment>
<evidence type="ECO:0000313" key="3">
    <source>
        <dbReference type="Proteomes" id="UP001174909"/>
    </source>
</evidence>
<dbReference type="InterPro" id="IPR002110">
    <property type="entry name" value="Ankyrin_rpt"/>
</dbReference>
<sequence>MACRQGHIDVVNILLANGADVNLTGFKGRRPIDAARLKGHSDIVCLLEKRGH</sequence>
<dbReference type="Pfam" id="PF13637">
    <property type="entry name" value="Ank_4"/>
    <property type="match status" value="1"/>
</dbReference>
<keyword evidence="1" id="KW-0040">ANK repeat</keyword>
<keyword evidence="3" id="KW-1185">Reference proteome</keyword>
<dbReference type="PROSITE" id="PS50297">
    <property type="entry name" value="ANK_REP_REGION"/>
    <property type="match status" value="1"/>
</dbReference>
<gene>
    <name evidence="2" type="ORF">GBAR_LOCUS11505</name>
</gene>
<dbReference type="Gene3D" id="1.25.40.20">
    <property type="entry name" value="Ankyrin repeat-containing domain"/>
    <property type="match status" value="1"/>
</dbReference>